<dbReference type="PANTHER" id="PTHR37534:SF20">
    <property type="entry name" value="PRO1A C6 ZINK-FINGER PROTEIN"/>
    <property type="match status" value="1"/>
</dbReference>
<dbReference type="SUPFAM" id="SSF57701">
    <property type="entry name" value="Zn2/Cys6 DNA-binding domain"/>
    <property type="match status" value="1"/>
</dbReference>
<organism evidence="5 6">
    <name type="scientific">Truncatella angustata</name>
    <dbReference type="NCBI Taxonomy" id="152316"/>
    <lineage>
        <taxon>Eukaryota</taxon>
        <taxon>Fungi</taxon>
        <taxon>Dikarya</taxon>
        <taxon>Ascomycota</taxon>
        <taxon>Pezizomycotina</taxon>
        <taxon>Sordariomycetes</taxon>
        <taxon>Xylariomycetidae</taxon>
        <taxon>Amphisphaeriales</taxon>
        <taxon>Sporocadaceae</taxon>
        <taxon>Truncatella</taxon>
    </lineage>
</organism>
<keyword evidence="6" id="KW-1185">Reference proteome</keyword>
<dbReference type="OrthoDB" id="3251668at2759"/>
<dbReference type="Gene3D" id="4.10.240.10">
    <property type="entry name" value="Zn(2)-C6 fungal-type DNA-binding domain"/>
    <property type="match status" value="1"/>
</dbReference>
<comment type="caution">
    <text evidence="5">The sequence shown here is derived from an EMBL/GenBank/DDBJ whole genome shotgun (WGS) entry which is preliminary data.</text>
</comment>
<evidence type="ECO:0000256" key="1">
    <source>
        <dbReference type="ARBA" id="ARBA00004123"/>
    </source>
</evidence>
<dbReference type="CDD" id="cd00067">
    <property type="entry name" value="GAL4"/>
    <property type="match status" value="1"/>
</dbReference>
<evidence type="ECO:0000256" key="3">
    <source>
        <dbReference type="SAM" id="MobiDB-lite"/>
    </source>
</evidence>
<dbReference type="GeneID" id="70132809"/>
<dbReference type="EMBL" id="JAGPXC010000009">
    <property type="protein sequence ID" value="KAH6647043.1"/>
    <property type="molecule type" value="Genomic_DNA"/>
</dbReference>
<comment type="subcellular location">
    <subcellularLocation>
        <location evidence="1">Nucleus</location>
    </subcellularLocation>
</comment>
<dbReference type="GO" id="GO:0005634">
    <property type="term" value="C:nucleus"/>
    <property type="evidence" value="ECO:0007669"/>
    <property type="project" value="UniProtKB-SubCell"/>
</dbReference>
<dbReference type="InterPro" id="IPR001138">
    <property type="entry name" value="Zn2Cys6_DnaBD"/>
</dbReference>
<dbReference type="AlphaFoldDB" id="A0A9P8RJ91"/>
<protein>
    <submittedName>
        <fullName evidence="5">Fungal-specific transcription factor domain-containing protein</fullName>
    </submittedName>
</protein>
<keyword evidence="2" id="KW-0539">Nucleus</keyword>
<name>A0A9P8RJ91_9PEZI</name>
<dbReference type="InterPro" id="IPR021858">
    <property type="entry name" value="Fun_TF"/>
</dbReference>
<proteinExistence type="predicted"/>
<feature type="domain" description="Zn(2)-C6 fungal-type" evidence="4">
    <location>
        <begin position="8"/>
        <end position="38"/>
    </location>
</feature>
<evidence type="ECO:0000259" key="4">
    <source>
        <dbReference type="PROSITE" id="PS50048"/>
    </source>
</evidence>
<evidence type="ECO:0000256" key="2">
    <source>
        <dbReference type="ARBA" id="ARBA00023242"/>
    </source>
</evidence>
<sequence>MPRINLRNCWTCRLRHKKCDEAQPTCRTCADLEITCYYSEAPPEWMDDGSRQEAMVEQLKAEVKTKAHQRRGRKALQRIGADLHCASGPVNSICGSSPPPNNPLGPNERPRTSSQQCSIPASEPSLIPPEPSTLLPLPKTTDSDVGLVIAYLDYVVPLLFPFYQPPISAGGRAWLLAEIVRSDAFRLHTNALTSHLLSVIPSRPEIMMPCFQLYSLENTQSQRSMAVEHLQDELEDLKRRGAHDNLRRSTSAINSITRLIDIERVLAKEDVWQVHLRAVLGVLDDILRQPARFEVSTWLMVLGQLSQPPHSTEHQTWSAPRASFRFSAANLVVCDILASTSLEQPPVLINHYRNLLHHDDRSNADTSTLQLSDINGCQNWAMQLLGETAALDAWKKEQRRASGAPYAEALHRRGAGIQARLQDGLARLVQSPEECGGVMALDTVTARPAPLGSLVTRLWAHASLVYLHVVLHGWQPFKGEIRRAVSQGIDILDELSPTIAHLRTQAWPICVVGCLATEQQKAVLRRLWDKLGPLSGFGSISIVMEILQRVWSTRPLYDLDRWDISACLNVLGRKVLLI</sequence>
<dbReference type="GO" id="GO:0000981">
    <property type="term" value="F:DNA-binding transcription factor activity, RNA polymerase II-specific"/>
    <property type="evidence" value="ECO:0007669"/>
    <property type="project" value="InterPro"/>
</dbReference>
<dbReference type="RefSeq" id="XP_045953557.1">
    <property type="nucleotide sequence ID" value="XM_046103918.1"/>
</dbReference>
<reference evidence="5" key="1">
    <citation type="journal article" date="2021" name="Nat. Commun.">
        <title>Genetic determinants of endophytism in the Arabidopsis root mycobiome.</title>
        <authorList>
            <person name="Mesny F."/>
            <person name="Miyauchi S."/>
            <person name="Thiergart T."/>
            <person name="Pickel B."/>
            <person name="Atanasova L."/>
            <person name="Karlsson M."/>
            <person name="Huettel B."/>
            <person name="Barry K.W."/>
            <person name="Haridas S."/>
            <person name="Chen C."/>
            <person name="Bauer D."/>
            <person name="Andreopoulos W."/>
            <person name="Pangilinan J."/>
            <person name="LaButti K."/>
            <person name="Riley R."/>
            <person name="Lipzen A."/>
            <person name="Clum A."/>
            <person name="Drula E."/>
            <person name="Henrissat B."/>
            <person name="Kohler A."/>
            <person name="Grigoriev I.V."/>
            <person name="Martin F.M."/>
            <person name="Hacquard S."/>
        </authorList>
    </citation>
    <scope>NUCLEOTIDE SEQUENCE</scope>
    <source>
        <strain evidence="5">MPI-SDFR-AT-0073</strain>
    </source>
</reference>
<gene>
    <name evidence="5" type="ORF">BKA67DRAFT_581486</name>
</gene>
<feature type="region of interest" description="Disordered" evidence="3">
    <location>
        <begin position="95"/>
        <end position="138"/>
    </location>
</feature>
<dbReference type="Proteomes" id="UP000758603">
    <property type="component" value="Unassembled WGS sequence"/>
</dbReference>
<dbReference type="Pfam" id="PF11951">
    <property type="entry name" value="Fungal_trans_2"/>
    <property type="match status" value="1"/>
</dbReference>
<evidence type="ECO:0000313" key="5">
    <source>
        <dbReference type="EMBL" id="KAH6647043.1"/>
    </source>
</evidence>
<evidence type="ECO:0000313" key="6">
    <source>
        <dbReference type="Proteomes" id="UP000758603"/>
    </source>
</evidence>
<dbReference type="GO" id="GO:0008270">
    <property type="term" value="F:zinc ion binding"/>
    <property type="evidence" value="ECO:0007669"/>
    <property type="project" value="InterPro"/>
</dbReference>
<dbReference type="SMART" id="SM00066">
    <property type="entry name" value="GAL4"/>
    <property type="match status" value="1"/>
</dbReference>
<accession>A0A9P8RJ91</accession>
<dbReference type="PROSITE" id="PS50048">
    <property type="entry name" value="ZN2_CY6_FUNGAL_2"/>
    <property type="match status" value="1"/>
</dbReference>
<dbReference type="Pfam" id="PF00172">
    <property type="entry name" value="Zn_clus"/>
    <property type="match status" value="1"/>
</dbReference>
<dbReference type="InterPro" id="IPR036864">
    <property type="entry name" value="Zn2-C6_fun-type_DNA-bd_sf"/>
</dbReference>
<dbReference type="PANTHER" id="PTHR37534">
    <property type="entry name" value="TRANSCRIPTIONAL ACTIVATOR PROTEIN UGA3"/>
    <property type="match status" value="1"/>
</dbReference>